<keyword evidence="2 5" id="KW-0812">Transmembrane</keyword>
<dbReference type="PANTHER" id="PTHR30386">
    <property type="entry name" value="MEMBRANE FUSION SUBUNIT OF EMRAB-TOLC MULTIDRUG EFFLUX PUMP"/>
    <property type="match status" value="1"/>
</dbReference>
<evidence type="ECO:0000256" key="5">
    <source>
        <dbReference type="SAM" id="Phobius"/>
    </source>
</evidence>
<dbReference type="InterPro" id="IPR058792">
    <property type="entry name" value="Beta-barrel_RND_2"/>
</dbReference>
<dbReference type="Pfam" id="PF25954">
    <property type="entry name" value="Beta-barrel_RND_2"/>
    <property type="match status" value="1"/>
</dbReference>
<dbReference type="PANTHER" id="PTHR30386:SF26">
    <property type="entry name" value="TRANSPORT PROTEIN COMB"/>
    <property type="match status" value="1"/>
</dbReference>
<dbReference type="InterPro" id="IPR050739">
    <property type="entry name" value="MFP"/>
</dbReference>
<dbReference type="AlphaFoldDB" id="A0AA37I0M6"/>
<protein>
    <submittedName>
        <fullName evidence="8">Hemolysin D</fullName>
    </submittedName>
</protein>
<feature type="domain" description="Multidrug resistance protein MdtA-like barrel-sandwich hybrid" evidence="6">
    <location>
        <begin position="51"/>
        <end position="257"/>
    </location>
</feature>
<name>A0AA37I0M6_SEGBR</name>
<dbReference type="PROSITE" id="PS51257">
    <property type="entry name" value="PROKAR_LIPOPROTEIN"/>
    <property type="match status" value="1"/>
</dbReference>
<dbReference type="Gene3D" id="2.40.30.170">
    <property type="match status" value="1"/>
</dbReference>
<proteinExistence type="predicted"/>
<gene>
    <name evidence="8" type="ORF">PRRU23_06610</name>
</gene>
<dbReference type="GO" id="GO:0016020">
    <property type="term" value="C:membrane"/>
    <property type="evidence" value="ECO:0007669"/>
    <property type="project" value="UniProtKB-SubCell"/>
</dbReference>
<dbReference type="Gene3D" id="2.40.50.100">
    <property type="match status" value="1"/>
</dbReference>
<dbReference type="Pfam" id="PF25917">
    <property type="entry name" value="BSH_RND"/>
    <property type="match status" value="1"/>
</dbReference>
<sequence length="359" mass="39136">MNKRKQVLRIYNIIVIALLACGVIFVCSRFIHLGSTEYTDNAMVHRNLIPLNTRVPGFIKEIRFNEFQYVHKGDTLVIIEDAEFRLALAQAEAGMKGQKSGTSVVDASMNTVSANVNVASAGIKVASAGIAEAKEGMDNAKKDYDRFAALLQKGAVTQQQFDHAKTLYEQAHSRYQAAQARLSQAAASRKATAVVNNETLHRLGQSKAGESVAEAQLNLARLNISYTVITAPCDGYVGRKDIHVGQLMQPGQLLVDIIDQNDVWVIANYRESQMHHITVGAPVNFKADAIPGVTFKGKVKSISAASGSAYSNMPVDNATGNFVKVEQRVPVRIELTTDNNQADIKKLLSGLNITCEVDY</sequence>
<feature type="domain" description="CusB-like beta-barrel" evidence="7">
    <location>
        <begin position="263"/>
        <end position="303"/>
    </location>
</feature>
<dbReference type="Proteomes" id="UP000887043">
    <property type="component" value="Unassembled WGS sequence"/>
</dbReference>
<organism evidence="8 9">
    <name type="scientific">Segatella bryantii</name>
    <name type="common">Prevotella bryantii</name>
    <dbReference type="NCBI Taxonomy" id="77095"/>
    <lineage>
        <taxon>Bacteria</taxon>
        <taxon>Pseudomonadati</taxon>
        <taxon>Bacteroidota</taxon>
        <taxon>Bacteroidia</taxon>
        <taxon>Bacteroidales</taxon>
        <taxon>Prevotellaceae</taxon>
        <taxon>Segatella</taxon>
    </lineage>
</organism>
<dbReference type="GO" id="GO:0055085">
    <property type="term" value="P:transmembrane transport"/>
    <property type="evidence" value="ECO:0007669"/>
    <property type="project" value="InterPro"/>
</dbReference>
<evidence type="ECO:0000313" key="8">
    <source>
        <dbReference type="EMBL" id="GJG26961.1"/>
    </source>
</evidence>
<dbReference type="SUPFAM" id="SSF111369">
    <property type="entry name" value="HlyD-like secretion proteins"/>
    <property type="match status" value="2"/>
</dbReference>
<accession>A0AA37I0M6</accession>
<comment type="subcellular location">
    <subcellularLocation>
        <location evidence="1">Membrane</location>
        <topology evidence="1">Single-pass membrane protein</topology>
    </subcellularLocation>
</comment>
<dbReference type="InterPro" id="IPR058625">
    <property type="entry name" value="MdtA-like_BSH"/>
</dbReference>
<evidence type="ECO:0000313" key="9">
    <source>
        <dbReference type="Proteomes" id="UP000887043"/>
    </source>
</evidence>
<dbReference type="EMBL" id="BPTR01000001">
    <property type="protein sequence ID" value="GJG26961.1"/>
    <property type="molecule type" value="Genomic_DNA"/>
</dbReference>
<evidence type="ECO:0000256" key="2">
    <source>
        <dbReference type="ARBA" id="ARBA00022692"/>
    </source>
</evidence>
<dbReference type="Gene3D" id="1.10.287.470">
    <property type="entry name" value="Helix hairpin bin"/>
    <property type="match status" value="1"/>
</dbReference>
<feature type="transmembrane region" description="Helical" evidence="5">
    <location>
        <begin position="12"/>
        <end position="31"/>
    </location>
</feature>
<evidence type="ECO:0000259" key="7">
    <source>
        <dbReference type="Pfam" id="PF25954"/>
    </source>
</evidence>
<keyword evidence="3 5" id="KW-1133">Transmembrane helix</keyword>
<evidence type="ECO:0000256" key="4">
    <source>
        <dbReference type="ARBA" id="ARBA00023136"/>
    </source>
</evidence>
<dbReference type="RefSeq" id="WP_074803092.1">
    <property type="nucleotide sequence ID" value="NZ_BPTR01000001.1"/>
</dbReference>
<evidence type="ECO:0000256" key="1">
    <source>
        <dbReference type="ARBA" id="ARBA00004167"/>
    </source>
</evidence>
<keyword evidence="4 5" id="KW-0472">Membrane</keyword>
<evidence type="ECO:0000256" key="3">
    <source>
        <dbReference type="ARBA" id="ARBA00022989"/>
    </source>
</evidence>
<evidence type="ECO:0000259" key="6">
    <source>
        <dbReference type="Pfam" id="PF25917"/>
    </source>
</evidence>
<reference evidence="8" key="1">
    <citation type="submission" date="2021-08" db="EMBL/GenBank/DDBJ databases">
        <title>Prevotella lacticifex sp. nov., isolated from rumen of cow.</title>
        <authorList>
            <person name="Shinkai T."/>
            <person name="Ikeyama N."/>
            <person name="Kumagai M."/>
            <person name="Ohmori H."/>
            <person name="Sakamoto M."/>
            <person name="Ohkuma M."/>
            <person name="Mitsumori M."/>
        </authorList>
    </citation>
    <scope>NUCLEOTIDE SEQUENCE</scope>
    <source>
        <strain evidence="8">DSM 11371</strain>
    </source>
</reference>
<comment type="caution">
    <text evidence="8">The sequence shown here is derived from an EMBL/GenBank/DDBJ whole genome shotgun (WGS) entry which is preliminary data.</text>
</comment>